<feature type="non-terminal residue" evidence="1">
    <location>
        <position position="1"/>
    </location>
</feature>
<dbReference type="SUPFAM" id="SSF103486">
    <property type="entry name" value="V-type ATP synthase subunit C"/>
    <property type="match status" value="1"/>
</dbReference>
<dbReference type="InterPro" id="IPR016727">
    <property type="entry name" value="ATPase_V0-cplx_dsu"/>
</dbReference>
<sequence length="67" mass="7708">IKFEADRRAFIITINSFGTELSKEDREKLYPTCGKLYPEGLHLLANADDYEQVKCVADYYAVSNLIF</sequence>
<dbReference type="GO" id="GO:0033179">
    <property type="term" value="C:proton-transporting V-type ATPase, V0 domain"/>
    <property type="evidence" value="ECO:0007669"/>
    <property type="project" value="InterPro"/>
</dbReference>
<accession>A0A2P4SS04</accession>
<dbReference type="Pfam" id="PF01992">
    <property type="entry name" value="vATP-synt_AC39"/>
    <property type="match status" value="1"/>
</dbReference>
<organism evidence="1 2">
    <name type="scientific">Bambusicola thoracicus</name>
    <name type="common">Chinese bamboo-partridge</name>
    <name type="synonym">Perdix thoracica</name>
    <dbReference type="NCBI Taxonomy" id="9083"/>
    <lineage>
        <taxon>Eukaryota</taxon>
        <taxon>Metazoa</taxon>
        <taxon>Chordata</taxon>
        <taxon>Craniata</taxon>
        <taxon>Vertebrata</taxon>
        <taxon>Euteleostomi</taxon>
        <taxon>Archelosauria</taxon>
        <taxon>Archosauria</taxon>
        <taxon>Dinosauria</taxon>
        <taxon>Saurischia</taxon>
        <taxon>Theropoda</taxon>
        <taxon>Coelurosauria</taxon>
        <taxon>Aves</taxon>
        <taxon>Neognathae</taxon>
        <taxon>Galloanserae</taxon>
        <taxon>Galliformes</taxon>
        <taxon>Phasianidae</taxon>
        <taxon>Perdicinae</taxon>
        <taxon>Bambusicola</taxon>
    </lineage>
</organism>
<dbReference type="PANTHER" id="PTHR11028">
    <property type="entry name" value="VACUOLAR ATP SYNTHASE SUBUNIT AC39"/>
    <property type="match status" value="1"/>
</dbReference>
<dbReference type="InterPro" id="IPR002843">
    <property type="entry name" value="ATPase_V0-cplx_csu/dsu"/>
</dbReference>
<name>A0A2P4SS04_BAMTH</name>
<evidence type="ECO:0000313" key="1">
    <source>
        <dbReference type="EMBL" id="POI26898.1"/>
    </source>
</evidence>
<evidence type="ECO:0000313" key="2">
    <source>
        <dbReference type="Proteomes" id="UP000237246"/>
    </source>
</evidence>
<dbReference type="AlphaFoldDB" id="A0A2P4SS04"/>
<dbReference type="EMBL" id="PPHD01026326">
    <property type="protein sequence ID" value="POI26898.1"/>
    <property type="molecule type" value="Genomic_DNA"/>
</dbReference>
<gene>
    <name evidence="1" type="ORF">CIB84_009352</name>
</gene>
<comment type="caution">
    <text evidence="1">The sequence shown here is derived from an EMBL/GenBank/DDBJ whole genome shotgun (WGS) entry which is preliminary data.</text>
</comment>
<proteinExistence type="predicted"/>
<dbReference type="InterPro" id="IPR036079">
    <property type="entry name" value="ATPase_csu/dsu_sf"/>
</dbReference>
<dbReference type="OrthoDB" id="10250083at2759"/>
<dbReference type="GO" id="GO:0046961">
    <property type="term" value="F:proton-transporting ATPase activity, rotational mechanism"/>
    <property type="evidence" value="ECO:0007669"/>
    <property type="project" value="InterPro"/>
</dbReference>
<dbReference type="Proteomes" id="UP000237246">
    <property type="component" value="Unassembled WGS sequence"/>
</dbReference>
<reference evidence="1 2" key="1">
    <citation type="submission" date="2018-01" db="EMBL/GenBank/DDBJ databases">
        <title>Comparison of the Chinese Bamboo Partridge and Red Junglefowl genome sequences highlights the importance of demography in genome evolution.</title>
        <authorList>
            <person name="Tiley G.P."/>
            <person name="Kimball R.T."/>
            <person name="Braun E.L."/>
            <person name="Burleigh J.G."/>
        </authorList>
    </citation>
    <scope>NUCLEOTIDE SEQUENCE [LARGE SCALE GENOMIC DNA]</scope>
    <source>
        <strain evidence="1">RTK389</strain>
        <tissue evidence="1">Blood</tissue>
    </source>
</reference>
<keyword evidence="2" id="KW-1185">Reference proteome</keyword>
<protein>
    <submittedName>
        <fullName evidence="1">Uncharacterized protein</fullName>
    </submittedName>
</protein>